<sequence>MKTIKSLTEISDGKLYDYTDVVKADTGGCLECHACCVDVGDLVSLTPYDTYEMMRATQQSFAALTSDHIAIHRIGKLNLPYLKMHDGNAACSFLNMEGRCSIHNYRPNICRLFPLGRVYDEDDFKYILQQNACVKSKLEKVKIKKWIGIDSYPENKAFLLEWHRLLGAIAFRMKFIREADAVRIFNDDFINGFYSIQLPLQQMSDVEAHRAFYKQFYETLPTIKNRLGIL</sequence>
<dbReference type="EMBL" id="JAHBCL010000021">
    <property type="protein sequence ID" value="MBS7527519.1"/>
    <property type="molecule type" value="Genomic_DNA"/>
</dbReference>
<organism evidence="1 2">
    <name type="scientific">Fusibacter paucivorans</name>
    <dbReference type="NCBI Taxonomy" id="76009"/>
    <lineage>
        <taxon>Bacteria</taxon>
        <taxon>Bacillati</taxon>
        <taxon>Bacillota</taxon>
        <taxon>Clostridia</taxon>
        <taxon>Eubacteriales</taxon>
        <taxon>Eubacteriales Family XII. Incertae Sedis</taxon>
        <taxon>Fusibacter</taxon>
    </lineage>
</organism>
<reference evidence="1 2" key="1">
    <citation type="submission" date="2021-05" db="EMBL/GenBank/DDBJ databases">
        <title>Fusibacter ferrireducens sp. nov., an anaerobic, sulfur- and Fe-reducing bacterium isolated from the mangrove sediment.</title>
        <authorList>
            <person name="Qiu D."/>
        </authorList>
    </citation>
    <scope>NUCLEOTIDE SEQUENCE [LARGE SCALE GENOMIC DNA]</scope>
    <source>
        <strain evidence="1 2">DSM 12116</strain>
    </source>
</reference>
<dbReference type="PANTHER" id="PTHR35866">
    <property type="entry name" value="PUTATIVE-RELATED"/>
    <property type="match status" value="1"/>
</dbReference>
<keyword evidence="2" id="KW-1185">Reference proteome</keyword>
<name>A0ABS5PQT8_9FIRM</name>
<dbReference type="InterPro" id="IPR005358">
    <property type="entry name" value="Puta_zinc/iron-chelating_dom"/>
</dbReference>
<proteinExistence type="predicted"/>
<dbReference type="Proteomes" id="UP000746471">
    <property type="component" value="Unassembled WGS sequence"/>
</dbReference>
<dbReference type="Pfam" id="PF03692">
    <property type="entry name" value="CxxCxxCC"/>
    <property type="match status" value="1"/>
</dbReference>
<gene>
    <name evidence="1" type="ORF">KHM83_12615</name>
</gene>
<dbReference type="PANTHER" id="PTHR35866:SF1">
    <property type="entry name" value="YKGJ FAMILY CYSTEINE CLUSTER PROTEIN"/>
    <property type="match status" value="1"/>
</dbReference>
<evidence type="ECO:0000313" key="2">
    <source>
        <dbReference type="Proteomes" id="UP000746471"/>
    </source>
</evidence>
<protein>
    <submittedName>
        <fullName evidence="1">YkgJ family cysteine cluster protein</fullName>
    </submittedName>
</protein>
<dbReference type="RefSeq" id="WP_213237381.1">
    <property type="nucleotide sequence ID" value="NZ_JAHBCL010000021.1"/>
</dbReference>
<evidence type="ECO:0000313" key="1">
    <source>
        <dbReference type="EMBL" id="MBS7527519.1"/>
    </source>
</evidence>
<comment type="caution">
    <text evidence="1">The sequence shown here is derived from an EMBL/GenBank/DDBJ whole genome shotgun (WGS) entry which is preliminary data.</text>
</comment>
<accession>A0ABS5PQT8</accession>